<accession>A0A369BGF7</accession>
<keyword evidence="1" id="KW-0378">Hydrolase</keyword>
<dbReference type="InterPro" id="IPR036412">
    <property type="entry name" value="HAD-like_sf"/>
</dbReference>
<dbReference type="SFLD" id="SFLDG01129">
    <property type="entry name" value="C1.5:_HAD__Beta-PGM__Phosphata"/>
    <property type="match status" value="1"/>
</dbReference>
<dbReference type="OrthoDB" id="9807630at2"/>
<dbReference type="PANTHER" id="PTHR43434:SF26">
    <property type="entry name" value="PYROPHOSPHATASE PPAX"/>
    <property type="match status" value="1"/>
</dbReference>
<sequence>MYTSIIYDVDGTLIDTERAVLGSLQKMLNTDYGMAMEKRDLTFVLGIPGAVALPQLGIQNVEEANDRWNEYMKEFYSTVSVFDGISQVLQTLKRRKLKQGIVTSKTGEELKDDFMPFGLMEYLTYKVIAENTEKHKPHPEPLLKYLEISGSDPQSSIYIGDTIYDFECARDAGVDFALALWGCKNHEIIPARYKLSRPEELLELLQL</sequence>
<dbReference type="RefSeq" id="WP_114496689.1">
    <property type="nucleotide sequence ID" value="NZ_QPJW01000003.1"/>
</dbReference>
<comment type="caution">
    <text evidence="1">The sequence shown here is derived from an EMBL/GenBank/DDBJ whole genome shotgun (WGS) entry which is preliminary data.</text>
</comment>
<dbReference type="SFLD" id="SFLDS00003">
    <property type="entry name" value="Haloacid_Dehalogenase"/>
    <property type="match status" value="1"/>
</dbReference>
<dbReference type="Proteomes" id="UP000253090">
    <property type="component" value="Unassembled WGS sequence"/>
</dbReference>
<dbReference type="GO" id="GO:0008967">
    <property type="term" value="F:phosphoglycolate phosphatase activity"/>
    <property type="evidence" value="ECO:0007669"/>
    <property type="project" value="TreeGrafter"/>
</dbReference>
<name>A0A369BGF7_9BACL</name>
<dbReference type="PANTHER" id="PTHR43434">
    <property type="entry name" value="PHOSPHOGLYCOLATE PHOSPHATASE"/>
    <property type="match status" value="1"/>
</dbReference>
<dbReference type="AlphaFoldDB" id="A0A369BGF7"/>
<dbReference type="NCBIfam" id="TIGR01549">
    <property type="entry name" value="HAD-SF-IA-v1"/>
    <property type="match status" value="1"/>
</dbReference>
<protein>
    <submittedName>
        <fullName evidence="1">HAD superfamily hydrolase (TIGR01549 family)</fullName>
    </submittedName>
</protein>
<proteinExistence type="predicted"/>
<reference evidence="1 2" key="1">
    <citation type="submission" date="2018-07" db="EMBL/GenBank/DDBJ databases">
        <title>Genomic Encyclopedia of Type Strains, Phase III (KMG-III): the genomes of soil and plant-associated and newly described type strains.</title>
        <authorList>
            <person name="Whitman W."/>
        </authorList>
    </citation>
    <scope>NUCLEOTIDE SEQUENCE [LARGE SCALE GENOMIC DNA]</scope>
    <source>
        <strain evidence="1 2">CECT 8333</strain>
    </source>
</reference>
<dbReference type="GO" id="GO:0006281">
    <property type="term" value="P:DNA repair"/>
    <property type="evidence" value="ECO:0007669"/>
    <property type="project" value="TreeGrafter"/>
</dbReference>
<keyword evidence="2" id="KW-1185">Reference proteome</keyword>
<evidence type="ECO:0000313" key="2">
    <source>
        <dbReference type="Proteomes" id="UP000253090"/>
    </source>
</evidence>
<dbReference type="InterPro" id="IPR023214">
    <property type="entry name" value="HAD_sf"/>
</dbReference>
<dbReference type="Gene3D" id="3.40.50.1000">
    <property type="entry name" value="HAD superfamily/HAD-like"/>
    <property type="match status" value="1"/>
</dbReference>
<dbReference type="InterPro" id="IPR050155">
    <property type="entry name" value="HAD-like_hydrolase_sf"/>
</dbReference>
<dbReference type="InterPro" id="IPR006439">
    <property type="entry name" value="HAD-SF_hydro_IA"/>
</dbReference>
<dbReference type="InterPro" id="IPR041492">
    <property type="entry name" value="HAD_2"/>
</dbReference>
<organism evidence="1 2">
    <name type="scientific">Fontibacillus phaseoli</name>
    <dbReference type="NCBI Taxonomy" id="1416533"/>
    <lineage>
        <taxon>Bacteria</taxon>
        <taxon>Bacillati</taxon>
        <taxon>Bacillota</taxon>
        <taxon>Bacilli</taxon>
        <taxon>Bacillales</taxon>
        <taxon>Paenibacillaceae</taxon>
        <taxon>Fontibacillus</taxon>
    </lineage>
</organism>
<dbReference type="Gene3D" id="1.10.150.240">
    <property type="entry name" value="Putative phosphatase, domain 2"/>
    <property type="match status" value="1"/>
</dbReference>
<evidence type="ECO:0000313" key="1">
    <source>
        <dbReference type="EMBL" id="RCX20633.1"/>
    </source>
</evidence>
<dbReference type="EMBL" id="QPJW01000003">
    <property type="protein sequence ID" value="RCX20633.1"/>
    <property type="molecule type" value="Genomic_DNA"/>
</dbReference>
<dbReference type="GO" id="GO:0005829">
    <property type="term" value="C:cytosol"/>
    <property type="evidence" value="ECO:0007669"/>
    <property type="project" value="TreeGrafter"/>
</dbReference>
<dbReference type="Pfam" id="PF13419">
    <property type="entry name" value="HAD_2"/>
    <property type="match status" value="1"/>
</dbReference>
<gene>
    <name evidence="1" type="ORF">DFP94_103365</name>
</gene>
<dbReference type="SUPFAM" id="SSF56784">
    <property type="entry name" value="HAD-like"/>
    <property type="match status" value="1"/>
</dbReference>
<dbReference type="InterPro" id="IPR023198">
    <property type="entry name" value="PGP-like_dom2"/>
</dbReference>
<dbReference type="SFLD" id="SFLDG01135">
    <property type="entry name" value="C1.5.6:_HAD__Beta-PGM__Phospha"/>
    <property type="match status" value="1"/>
</dbReference>